<organism evidence="2">
    <name type="scientific">marine metagenome</name>
    <dbReference type="NCBI Taxonomy" id="408172"/>
    <lineage>
        <taxon>unclassified sequences</taxon>
        <taxon>metagenomes</taxon>
        <taxon>ecological metagenomes</taxon>
    </lineage>
</organism>
<proteinExistence type="predicted"/>
<feature type="non-terminal residue" evidence="2">
    <location>
        <position position="36"/>
    </location>
</feature>
<evidence type="ECO:0000313" key="2">
    <source>
        <dbReference type="EMBL" id="SVE45508.1"/>
    </source>
</evidence>
<dbReference type="AlphaFoldDB" id="A0A383DNS5"/>
<evidence type="ECO:0000256" key="1">
    <source>
        <dbReference type="SAM" id="MobiDB-lite"/>
    </source>
</evidence>
<protein>
    <submittedName>
        <fullName evidence="2">Uncharacterized protein</fullName>
    </submittedName>
</protein>
<feature type="compositionally biased region" description="Polar residues" evidence="1">
    <location>
        <begin position="14"/>
        <end position="30"/>
    </location>
</feature>
<reference evidence="2" key="1">
    <citation type="submission" date="2018-05" db="EMBL/GenBank/DDBJ databases">
        <authorList>
            <person name="Lanie J.A."/>
            <person name="Ng W.-L."/>
            <person name="Kazmierczak K.M."/>
            <person name="Andrzejewski T.M."/>
            <person name="Davidsen T.M."/>
            <person name="Wayne K.J."/>
            <person name="Tettelin H."/>
            <person name="Glass J.I."/>
            <person name="Rusch D."/>
            <person name="Podicherti R."/>
            <person name="Tsui H.-C.T."/>
            <person name="Winkler M.E."/>
        </authorList>
    </citation>
    <scope>NUCLEOTIDE SEQUENCE</scope>
</reference>
<accession>A0A383DNS5</accession>
<gene>
    <name evidence="2" type="ORF">METZ01_LOCUS498362</name>
</gene>
<dbReference type="EMBL" id="UINC01218470">
    <property type="protein sequence ID" value="SVE45508.1"/>
    <property type="molecule type" value="Genomic_DNA"/>
</dbReference>
<name>A0A383DNS5_9ZZZZ</name>
<feature type="region of interest" description="Disordered" evidence="1">
    <location>
        <begin position="1"/>
        <end position="36"/>
    </location>
</feature>
<sequence>LKDQKRLSNWRIFSANTSPQPTKDSPTKPSQDPPTN</sequence>
<feature type="non-terminal residue" evidence="2">
    <location>
        <position position="1"/>
    </location>
</feature>